<name>A0A8B8CAW0_CRAVI</name>
<keyword evidence="12" id="KW-1185">Reference proteome</keyword>
<keyword evidence="5" id="KW-0493">Microtubule</keyword>
<feature type="coiled-coil region" evidence="10">
    <location>
        <begin position="93"/>
        <end position="127"/>
    </location>
</feature>
<feature type="domain" description="HAUS augmin-like complex subunit 3 N-terminal" evidence="11">
    <location>
        <begin position="28"/>
        <end position="287"/>
    </location>
</feature>
<dbReference type="AlphaFoldDB" id="A0A8B8CAW0"/>
<accession>A0A8B8CAW0</accession>
<dbReference type="PANTHER" id="PTHR19378:SF0">
    <property type="entry name" value="HAUS AUGMIN-LIKE COMPLEX SUBUNIT 3"/>
    <property type="match status" value="1"/>
</dbReference>
<evidence type="ECO:0000256" key="7">
    <source>
        <dbReference type="ARBA" id="ARBA00023054"/>
    </source>
</evidence>
<evidence type="ECO:0000256" key="2">
    <source>
        <dbReference type="ARBA" id="ARBA00009645"/>
    </source>
</evidence>
<keyword evidence="7 10" id="KW-0175">Coiled coil</keyword>
<dbReference type="GO" id="GO:0072686">
    <property type="term" value="C:mitotic spindle"/>
    <property type="evidence" value="ECO:0007669"/>
    <property type="project" value="TreeGrafter"/>
</dbReference>
<comment type="similarity">
    <text evidence="2">Belongs to the HAUS3 family.</text>
</comment>
<evidence type="ECO:0000259" key="11">
    <source>
        <dbReference type="Pfam" id="PF14932"/>
    </source>
</evidence>
<organism evidence="12 13">
    <name type="scientific">Crassostrea virginica</name>
    <name type="common">Eastern oyster</name>
    <dbReference type="NCBI Taxonomy" id="6565"/>
    <lineage>
        <taxon>Eukaryota</taxon>
        <taxon>Metazoa</taxon>
        <taxon>Spiralia</taxon>
        <taxon>Lophotrochozoa</taxon>
        <taxon>Mollusca</taxon>
        <taxon>Bivalvia</taxon>
        <taxon>Autobranchia</taxon>
        <taxon>Pteriomorphia</taxon>
        <taxon>Ostreida</taxon>
        <taxon>Ostreoidea</taxon>
        <taxon>Ostreidae</taxon>
        <taxon>Crassostrea</taxon>
    </lineage>
</organism>
<dbReference type="GO" id="GO:0051225">
    <property type="term" value="P:spindle assembly"/>
    <property type="evidence" value="ECO:0007669"/>
    <property type="project" value="InterPro"/>
</dbReference>
<reference evidence="13" key="1">
    <citation type="submission" date="2025-08" db="UniProtKB">
        <authorList>
            <consortium name="RefSeq"/>
        </authorList>
    </citation>
    <scope>IDENTIFICATION</scope>
    <source>
        <tissue evidence="13">Whole sample</tissue>
    </source>
</reference>
<dbReference type="GO" id="GO:0005874">
    <property type="term" value="C:microtubule"/>
    <property type="evidence" value="ECO:0007669"/>
    <property type="project" value="UniProtKB-KW"/>
</dbReference>
<keyword evidence="9" id="KW-0131">Cell cycle</keyword>
<dbReference type="InterPro" id="IPR032733">
    <property type="entry name" value="HAUS3_N"/>
</dbReference>
<evidence type="ECO:0000256" key="9">
    <source>
        <dbReference type="ARBA" id="ARBA00023306"/>
    </source>
</evidence>
<evidence type="ECO:0000256" key="6">
    <source>
        <dbReference type="ARBA" id="ARBA00022776"/>
    </source>
</evidence>
<dbReference type="GO" id="GO:0051301">
    <property type="term" value="P:cell division"/>
    <property type="evidence" value="ECO:0007669"/>
    <property type="project" value="UniProtKB-KW"/>
</dbReference>
<evidence type="ECO:0000256" key="10">
    <source>
        <dbReference type="SAM" id="Coils"/>
    </source>
</evidence>
<proteinExistence type="inferred from homology"/>
<evidence type="ECO:0000256" key="5">
    <source>
        <dbReference type="ARBA" id="ARBA00022701"/>
    </source>
</evidence>
<dbReference type="RefSeq" id="XP_022312790.1">
    <property type="nucleotide sequence ID" value="XM_022457082.1"/>
</dbReference>
<dbReference type="GO" id="GO:0031023">
    <property type="term" value="P:microtubule organizing center organization"/>
    <property type="evidence" value="ECO:0007669"/>
    <property type="project" value="TreeGrafter"/>
</dbReference>
<comment type="subcellular location">
    <subcellularLocation>
        <location evidence="1">Cytoplasm</location>
        <location evidence="1">Cytoskeleton</location>
        <location evidence="1">Spindle</location>
    </subcellularLocation>
</comment>
<keyword evidence="4" id="KW-0132">Cell division</keyword>
<sequence length="611" mass="69915">MSAKQMIAVLQELGYPKASKLDPKGLEWMFESETMLPFLEWFCNGVSAANLLSKADVEQFHSMESSEEGILEGDQLELALKNIKISENEHVTEVQLEQEIDQLTESLERCKRRKQNLMQKRNKLSLHHTALSHRQSKLSQTEGKVKTQYKKSIEQNQTNNAKVNSSLEQLVETVGQLSEIYELPVEGKREDSIPMFLSQLSLDEYYKKEDKFSQELSLFTKKKFFEGIADVAGQSEGSRYEILEINDPNLSLIRGGGQEVNISQCKELSRIQKSFPAAKLKHIEAKMASIQAERRIETAGDILKLIQAGEFSKDHISLNERLSDTDTSLQMVIRDLEVLSGDEIPGLIQESLSSQVSHILTGDYNLKLARQDYFISNQDQVIHPLVQQRARNEFLTMAFELENRNHRDIHRLLVAAKQLLQDRVKEQGARMKMMDDPMLTSAKYKRSTIDSRDNFAKRLHQVLEVDDAQHIFLTYSSLEEGADKLKHVYSMSCNHAETALSNKEEILGALEHNMQSCEEMIYAGSSTTLGQPSLTPPQLQSTMTQLEGMLGRLEHSIKDIVRNLEQKKQTLKSDPLLYKERKLYVYFFTNPACLRQLFDEMSSRLQAQKMQ</sequence>
<evidence type="ECO:0000313" key="12">
    <source>
        <dbReference type="Proteomes" id="UP000694844"/>
    </source>
</evidence>
<evidence type="ECO:0000313" key="13">
    <source>
        <dbReference type="RefSeq" id="XP_022312790.1"/>
    </source>
</evidence>
<dbReference type="Pfam" id="PF14932">
    <property type="entry name" value="HAUS-augmin3"/>
    <property type="match status" value="1"/>
</dbReference>
<dbReference type="KEGG" id="cvn:111117852"/>
<dbReference type="GeneID" id="111117852"/>
<dbReference type="OrthoDB" id="2159690at2759"/>
<evidence type="ECO:0000256" key="4">
    <source>
        <dbReference type="ARBA" id="ARBA00022618"/>
    </source>
</evidence>
<gene>
    <name evidence="13" type="primary">LOC111117852</name>
</gene>
<evidence type="ECO:0000256" key="3">
    <source>
        <dbReference type="ARBA" id="ARBA00022490"/>
    </source>
</evidence>
<evidence type="ECO:0000256" key="1">
    <source>
        <dbReference type="ARBA" id="ARBA00004186"/>
    </source>
</evidence>
<keyword evidence="6" id="KW-0498">Mitosis</keyword>
<dbReference type="InterPro" id="IPR026206">
    <property type="entry name" value="HAUS3"/>
</dbReference>
<keyword evidence="8" id="KW-0206">Cytoskeleton</keyword>
<dbReference type="GO" id="GO:0005815">
    <property type="term" value="C:microtubule organizing center"/>
    <property type="evidence" value="ECO:0007669"/>
    <property type="project" value="TreeGrafter"/>
</dbReference>
<protein>
    <submittedName>
        <fullName evidence="13">HAUS augmin-like complex subunit 3</fullName>
    </submittedName>
</protein>
<dbReference type="PRINTS" id="PR02089">
    <property type="entry name" value="HAUSAUGMINL3"/>
</dbReference>
<dbReference type="PANTHER" id="PTHR19378">
    <property type="entry name" value="GOLGIN- RELATED"/>
    <property type="match status" value="1"/>
</dbReference>
<dbReference type="Proteomes" id="UP000694844">
    <property type="component" value="Chromosome 2"/>
</dbReference>
<dbReference type="GO" id="GO:0070652">
    <property type="term" value="C:HAUS complex"/>
    <property type="evidence" value="ECO:0007669"/>
    <property type="project" value="InterPro"/>
</dbReference>
<evidence type="ECO:0000256" key="8">
    <source>
        <dbReference type="ARBA" id="ARBA00023212"/>
    </source>
</evidence>
<keyword evidence="3" id="KW-0963">Cytoplasm</keyword>